<dbReference type="Pfam" id="PF06028">
    <property type="entry name" value="DUF915"/>
    <property type="match status" value="2"/>
</dbReference>
<dbReference type="PATRIC" id="fig|1423812.3.peg.2270"/>
<protein>
    <submittedName>
        <fullName evidence="2">Cell surface hydrolase, membrane-bound</fullName>
    </submittedName>
</protein>
<keyword evidence="1" id="KW-0812">Transmembrane</keyword>
<dbReference type="InterPro" id="IPR029058">
    <property type="entry name" value="AB_hydrolase_fold"/>
</dbReference>
<dbReference type="SUPFAM" id="SSF53474">
    <property type="entry name" value="alpha/beta-Hydrolases"/>
    <property type="match status" value="1"/>
</dbReference>
<reference evidence="2 3" key="1">
    <citation type="journal article" date="2015" name="Genome Announc.">
        <title>Expanding the biotechnology potential of lactobacilli through comparative genomics of 213 strains and associated genera.</title>
        <authorList>
            <person name="Sun Z."/>
            <person name="Harris H.M."/>
            <person name="McCann A."/>
            <person name="Guo C."/>
            <person name="Argimon S."/>
            <person name="Zhang W."/>
            <person name="Yang X."/>
            <person name="Jeffery I.B."/>
            <person name="Cooney J.C."/>
            <person name="Kagawa T.F."/>
            <person name="Liu W."/>
            <person name="Song Y."/>
            <person name="Salvetti E."/>
            <person name="Wrobel A."/>
            <person name="Rasinkangas P."/>
            <person name="Parkhill J."/>
            <person name="Rea M.C."/>
            <person name="O'Sullivan O."/>
            <person name="Ritari J."/>
            <person name="Douillard F.P."/>
            <person name="Paul Ross R."/>
            <person name="Yang R."/>
            <person name="Briner A.E."/>
            <person name="Felis G.E."/>
            <person name="de Vos W.M."/>
            <person name="Barrangou R."/>
            <person name="Klaenhammer T.R."/>
            <person name="Caufield P.W."/>
            <person name="Cui Y."/>
            <person name="Zhang H."/>
            <person name="O'Toole P.W."/>
        </authorList>
    </citation>
    <scope>NUCLEOTIDE SEQUENCE [LARGE SCALE GENOMIC DNA]</scope>
    <source>
        <strain evidence="2 3">DSM 19971</strain>
    </source>
</reference>
<comment type="caution">
    <text evidence="2">The sequence shown here is derived from an EMBL/GenBank/DDBJ whole genome shotgun (WGS) entry which is preliminary data.</text>
</comment>
<keyword evidence="3" id="KW-1185">Reference proteome</keyword>
<dbReference type="OrthoDB" id="503948at2"/>
<keyword evidence="2" id="KW-0378">Hydrolase</keyword>
<dbReference type="RefSeq" id="WP_057736400.1">
    <property type="nucleotide sequence ID" value="NZ_AZEG01000006.1"/>
</dbReference>
<dbReference type="Proteomes" id="UP000051155">
    <property type="component" value="Unassembled WGS sequence"/>
</dbReference>
<evidence type="ECO:0000256" key="1">
    <source>
        <dbReference type="SAM" id="Phobius"/>
    </source>
</evidence>
<proteinExistence type="predicted"/>
<keyword evidence="1" id="KW-0472">Membrane</keyword>
<dbReference type="AlphaFoldDB" id="A0A0R1Q733"/>
<dbReference type="Gene3D" id="3.40.50.1820">
    <property type="entry name" value="alpha/beta hydrolase"/>
    <property type="match status" value="1"/>
</dbReference>
<organism evidence="2 3">
    <name type="scientific">Liquorilactobacillus uvarum DSM 19971</name>
    <dbReference type="NCBI Taxonomy" id="1423812"/>
    <lineage>
        <taxon>Bacteria</taxon>
        <taxon>Bacillati</taxon>
        <taxon>Bacillota</taxon>
        <taxon>Bacilli</taxon>
        <taxon>Lactobacillales</taxon>
        <taxon>Lactobacillaceae</taxon>
        <taxon>Liquorilactobacillus</taxon>
    </lineage>
</organism>
<evidence type="ECO:0000313" key="2">
    <source>
        <dbReference type="EMBL" id="KRL38186.1"/>
    </source>
</evidence>
<dbReference type="InterPro" id="IPR010315">
    <property type="entry name" value="DUF915_hydro-like"/>
</dbReference>
<evidence type="ECO:0000313" key="3">
    <source>
        <dbReference type="Proteomes" id="UP000051155"/>
    </source>
</evidence>
<dbReference type="STRING" id="1423812.FD20_GL002139"/>
<name>A0A0R1Q733_9LACO</name>
<dbReference type="GO" id="GO:0016787">
    <property type="term" value="F:hydrolase activity"/>
    <property type="evidence" value="ECO:0007669"/>
    <property type="project" value="UniProtKB-KW"/>
</dbReference>
<dbReference type="EMBL" id="AZEG01000006">
    <property type="protein sequence ID" value="KRL38186.1"/>
    <property type="molecule type" value="Genomic_DNA"/>
</dbReference>
<sequence length="261" mass="29266">MAKVKKLIKLSTAVSAIILLLGGAWWYRQANFLRKVKVQKNEIPTLFIPGYMGNRFSFGGMIFRLDHYGLGTKAMVVHVSAKGRITFAQKASLKSRNPLIQVLFENNRNEKLEAVQLSKVLTKLKQKYNISKVNLVGHSSGGNIVFNYLISKDAKDSRTPQVSKFVNIATTFPGLRKKGKKLDSELSILNIAGNIWNWKTDGGIPLNKDLSLGMIVKPYVKSYQVKVIDGSPLMAYHSMLHENGEVDRDVAEFLFNENGHK</sequence>
<keyword evidence="1" id="KW-1133">Transmembrane helix</keyword>
<gene>
    <name evidence="2" type="ORF">FD20_GL002139</name>
</gene>
<feature type="transmembrane region" description="Helical" evidence="1">
    <location>
        <begin position="7"/>
        <end position="27"/>
    </location>
</feature>
<accession>A0A0R1Q733</accession>